<name>A0ACC0MB87_RHOML</name>
<reference evidence="1" key="1">
    <citation type="submission" date="2022-02" db="EMBL/GenBank/DDBJ databases">
        <title>Plant Genome Project.</title>
        <authorList>
            <person name="Zhang R.-G."/>
        </authorList>
    </citation>
    <scope>NUCLEOTIDE SEQUENCE</scope>
    <source>
        <strain evidence="1">AT1</strain>
    </source>
</reference>
<evidence type="ECO:0000313" key="2">
    <source>
        <dbReference type="Proteomes" id="UP001062846"/>
    </source>
</evidence>
<evidence type="ECO:0000313" key="1">
    <source>
        <dbReference type="EMBL" id="KAI8537844.1"/>
    </source>
</evidence>
<sequence>MSTWIESLSLFFFFCQNSRIAIIILHPSLFYSPVFYFGLSLNKCSFYKVSG</sequence>
<keyword evidence="2" id="KW-1185">Reference proteome</keyword>
<dbReference type="Proteomes" id="UP001062846">
    <property type="component" value="Chromosome 9"/>
</dbReference>
<organism evidence="1 2">
    <name type="scientific">Rhododendron molle</name>
    <name type="common">Chinese azalea</name>
    <name type="synonym">Azalea mollis</name>
    <dbReference type="NCBI Taxonomy" id="49168"/>
    <lineage>
        <taxon>Eukaryota</taxon>
        <taxon>Viridiplantae</taxon>
        <taxon>Streptophyta</taxon>
        <taxon>Embryophyta</taxon>
        <taxon>Tracheophyta</taxon>
        <taxon>Spermatophyta</taxon>
        <taxon>Magnoliopsida</taxon>
        <taxon>eudicotyledons</taxon>
        <taxon>Gunneridae</taxon>
        <taxon>Pentapetalae</taxon>
        <taxon>asterids</taxon>
        <taxon>Ericales</taxon>
        <taxon>Ericaceae</taxon>
        <taxon>Ericoideae</taxon>
        <taxon>Rhodoreae</taxon>
        <taxon>Rhododendron</taxon>
    </lineage>
</organism>
<protein>
    <submittedName>
        <fullName evidence="1">Uncharacterized protein</fullName>
    </submittedName>
</protein>
<gene>
    <name evidence="1" type="ORF">RHMOL_Rhmol09G0055800</name>
</gene>
<proteinExistence type="predicted"/>
<accession>A0ACC0MB87</accession>
<dbReference type="EMBL" id="CM046396">
    <property type="protein sequence ID" value="KAI8537844.1"/>
    <property type="molecule type" value="Genomic_DNA"/>
</dbReference>
<comment type="caution">
    <text evidence="1">The sequence shown here is derived from an EMBL/GenBank/DDBJ whole genome shotgun (WGS) entry which is preliminary data.</text>
</comment>